<dbReference type="AlphaFoldDB" id="A0A1Y1YF57"/>
<evidence type="ECO:0000259" key="2">
    <source>
        <dbReference type="Pfam" id="PF00656"/>
    </source>
</evidence>
<feature type="region of interest" description="Disordered" evidence="1">
    <location>
        <begin position="13"/>
        <end position="43"/>
    </location>
</feature>
<reference evidence="3 4" key="1">
    <citation type="submission" date="2016-07" db="EMBL/GenBank/DDBJ databases">
        <title>Pervasive Adenine N6-methylation of Active Genes in Fungi.</title>
        <authorList>
            <consortium name="DOE Joint Genome Institute"/>
            <person name="Mondo S.J."/>
            <person name="Dannebaum R.O."/>
            <person name="Kuo R.C."/>
            <person name="Labutti K."/>
            <person name="Haridas S."/>
            <person name="Kuo A."/>
            <person name="Salamov A."/>
            <person name="Ahrendt S.R."/>
            <person name="Lipzen A."/>
            <person name="Sullivan W."/>
            <person name="Andreopoulos W.B."/>
            <person name="Clum A."/>
            <person name="Lindquist E."/>
            <person name="Daum C."/>
            <person name="Ramamoorthy G.K."/>
            <person name="Gryganskyi A."/>
            <person name="Culley D."/>
            <person name="Magnuson J.K."/>
            <person name="James T.Y."/>
            <person name="O'Malley M.A."/>
            <person name="Stajich J.E."/>
            <person name="Spatafora J.W."/>
            <person name="Visel A."/>
            <person name="Grigoriev I.V."/>
        </authorList>
    </citation>
    <scope>NUCLEOTIDE SEQUENCE [LARGE SCALE GENOMIC DNA]</scope>
    <source>
        <strain evidence="3 4">CBS 115471</strain>
    </source>
</reference>
<dbReference type="GO" id="GO:0006508">
    <property type="term" value="P:proteolysis"/>
    <property type="evidence" value="ECO:0007669"/>
    <property type="project" value="InterPro"/>
</dbReference>
<keyword evidence="4" id="KW-1185">Reference proteome</keyword>
<dbReference type="GO" id="GO:0004197">
    <property type="term" value="F:cysteine-type endopeptidase activity"/>
    <property type="evidence" value="ECO:0007669"/>
    <property type="project" value="InterPro"/>
</dbReference>
<dbReference type="InterPro" id="IPR011600">
    <property type="entry name" value="Pept_C14_caspase"/>
</dbReference>
<proteinExistence type="predicted"/>
<dbReference type="Proteomes" id="UP000193144">
    <property type="component" value="Unassembled WGS sequence"/>
</dbReference>
<name>A0A1Y1YF57_9PLEO</name>
<dbReference type="STRING" id="1231657.A0A1Y1YF57"/>
<comment type="caution">
    <text evidence="3">The sequence shown here is derived from an EMBL/GenBank/DDBJ whole genome shotgun (WGS) entry which is preliminary data.</text>
</comment>
<organism evidence="3 4">
    <name type="scientific">Clohesyomyces aquaticus</name>
    <dbReference type="NCBI Taxonomy" id="1231657"/>
    <lineage>
        <taxon>Eukaryota</taxon>
        <taxon>Fungi</taxon>
        <taxon>Dikarya</taxon>
        <taxon>Ascomycota</taxon>
        <taxon>Pezizomycotina</taxon>
        <taxon>Dothideomycetes</taxon>
        <taxon>Pleosporomycetidae</taxon>
        <taxon>Pleosporales</taxon>
        <taxon>Lindgomycetaceae</taxon>
        <taxon>Clohesyomyces</taxon>
    </lineage>
</organism>
<gene>
    <name evidence="3" type="ORF">BCR34DRAFT_578572</name>
</gene>
<evidence type="ECO:0000313" key="3">
    <source>
        <dbReference type="EMBL" id="ORX96605.1"/>
    </source>
</evidence>
<dbReference type="Pfam" id="PF00656">
    <property type="entry name" value="Peptidase_C14"/>
    <property type="match status" value="1"/>
</dbReference>
<feature type="domain" description="Peptidase C14 caspase" evidence="2">
    <location>
        <begin position="86"/>
        <end position="199"/>
    </location>
</feature>
<evidence type="ECO:0000313" key="4">
    <source>
        <dbReference type="Proteomes" id="UP000193144"/>
    </source>
</evidence>
<dbReference type="OrthoDB" id="4760831at2759"/>
<dbReference type="EMBL" id="MCFA01000252">
    <property type="protein sequence ID" value="ORX96605.1"/>
    <property type="molecule type" value="Genomic_DNA"/>
</dbReference>
<evidence type="ECO:0000256" key="1">
    <source>
        <dbReference type="SAM" id="MobiDB-lite"/>
    </source>
</evidence>
<accession>A0A1Y1YF57</accession>
<protein>
    <recommendedName>
        <fullName evidence="2">Peptidase C14 caspase domain-containing protein</fullName>
    </recommendedName>
</protein>
<feature type="region of interest" description="Disordered" evidence="1">
    <location>
        <begin position="374"/>
        <end position="398"/>
    </location>
</feature>
<sequence>MIPPEFPNLRAQSSSRLRVETDLPLTPLSSNASDVRSRDDQDATRLQETWDKSIAEHMDLPNGYHNVHILTIQWKNEIDQLHVKEEVDELTTVFKDIFNYDVTRVELGAEKSEQQLDKEISDWIYKYDNSNNLLILYYAGHGIFNDKTKVLEFTPTNEAEDGPRVIWNRVESRLQLSVDADVLAIMDCCYASDMLRNVPEFGRTYEMLCASHIGLTTAQPGARSFTRCLIKHLKELAAELPHSFFTTFDILERMQKDRPDEPPALWRRIPGSHRHIRLSKLKPSAERPKGNKEIPSHERFLHLGFALKNESFNEVHIERLTKKLPALFSEVGVPLLDIRWLGCRKTGQLRFDELAQFVLKHRKDFIAISPAMTERKRTADESGMDESSEDGAPFQNTHKQLRLHEF</sequence>